<gene>
    <name evidence="2" type="ORF">AFUS01_LOCUS4754</name>
</gene>
<organism evidence="2 3">
    <name type="scientific">Allacma fusca</name>
    <dbReference type="NCBI Taxonomy" id="39272"/>
    <lineage>
        <taxon>Eukaryota</taxon>
        <taxon>Metazoa</taxon>
        <taxon>Ecdysozoa</taxon>
        <taxon>Arthropoda</taxon>
        <taxon>Hexapoda</taxon>
        <taxon>Collembola</taxon>
        <taxon>Symphypleona</taxon>
        <taxon>Sminthuridae</taxon>
        <taxon>Allacma</taxon>
    </lineage>
</organism>
<evidence type="ECO:0000256" key="1">
    <source>
        <dbReference type="SAM" id="SignalP"/>
    </source>
</evidence>
<feature type="signal peptide" evidence="1">
    <location>
        <begin position="1"/>
        <end position="34"/>
    </location>
</feature>
<feature type="chain" id="PRO_5035207321" evidence="1">
    <location>
        <begin position="35"/>
        <end position="84"/>
    </location>
</feature>
<evidence type="ECO:0000313" key="2">
    <source>
        <dbReference type="EMBL" id="CAG7708012.1"/>
    </source>
</evidence>
<dbReference type="EMBL" id="CAJVCH010029914">
    <property type="protein sequence ID" value="CAG7708012.1"/>
    <property type="molecule type" value="Genomic_DNA"/>
</dbReference>
<name>A0A8J2JV62_9HEXA</name>
<reference evidence="2" key="1">
    <citation type="submission" date="2021-06" db="EMBL/GenBank/DDBJ databases">
        <authorList>
            <person name="Hodson N. C."/>
            <person name="Mongue J. A."/>
            <person name="Jaron S. K."/>
        </authorList>
    </citation>
    <scope>NUCLEOTIDE SEQUENCE</scope>
</reference>
<evidence type="ECO:0000313" key="3">
    <source>
        <dbReference type="Proteomes" id="UP000708208"/>
    </source>
</evidence>
<dbReference type="Proteomes" id="UP000708208">
    <property type="component" value="Unassembled WGS sequence"/>
</dbReference>
<keyword evidence="3" id="KW-1185">Reference proteome</keyword>
<sequence>AVQYFENSTTMSARVKFMILLALVLVVIFALTEARTIEDKFADLEELSSDEQAYGKAFDRLMNPLQQRKLDILLKKEDVAHNLV</sequence>
<accession>A0A8J2JV62</accession>
<dbReference type="AlphaFoldDB" id="A0A8J2JV62"/>
<feature type="non-terminal residue" evidence="2">
    <location>
        <position position="1"/>
    </location>
</feature>
<comment type="caution">
    <text evidence="2">The sequence shown here is derived from an EMBL/GenBank/DDBJ whole genome shotgun (WGS) entry which is preliminary data.</text>
</comment>
<protein>
    <submittedName>
        <fullName evidence="2">Uncharacterized protein</fullName>
    </submittedName>
</protein>
<keyword evidence="1" id="KW-0732">Signal</keyword>
<proteinExistence type="predicted"/>